<evidence type="ECO:0008006" key="3">
    <source>
        <dbReference type="Google" id="ProtNLM"/>
    </source>
</evidence>
<keyword evidence="2" id="KW-1185">Reference proteome</keyword>
<evidence type="ECO:0000313" key="1">
    <source>
        <dbReference type="EMBL" id="TWR25379.1"/>
    </source>
</evidence>
<reference evidence="1 2" key="1">
    <citation type="submission" date="2019-07" db="EMBL/GenBank/DDBJ databases">
        <authorList>
            <person name="Kim J."/>
        </authorList>
    </citation>
    <scope>NUCLEOTIDE SEQUENCE [LARGE SCALE GENOMIC DNA]</scope>
    <source>
        <strain evidence="1 2">MJ1a</strain>
    </source>
</reference>
<protein>
    <recommendedName>
        <fullName evidence="3">Glycosyltransferase family 1 protein</fullName>
    </recommendedName>
</protein>
<dbReference type="OrthoDB" id="9553385at2"/>
<dbReference type="Proteomes" id="UP000318010">
    <property type="component" value="Unassembled WGS sequence"/>
</dbReference>
<organism evidence="1 2">
    <name type="scientific">Mucilaginibacter achroorhodeus</name>
    <dbReference type="NCBI Taxonomy" id="2599294"/>
    <lineage>
        <taxon>Bacteria</taxon>
        <taxon>Pseudomonadati</taxon>
        <taxon>Bacteroidota</taxon>
        <taxon>Sphingobacteriia</taxon>
        <taxon>Sphingobacteriales</taxon>
        <taxon>Sphingobacteriaceae</taxon>
        <taxon>Mucilaginibacter</taxon>
    </lineage>
</organism>
<dbReference type="AlphaFoldDB" id="A0A563U2G8"/>
<proteinExistence type="predicted"/>
<sequence length="358" mass="42073">MDLHIKKKIRYVERDIKQALVAGYSEFVTNGSHRHISFLTLSYGNTFKKILVDSEDSFIHLSYLIREADIYFTASYNTEIHVHKKFPVVYSWQTDNDLKWYRQKIKTIIDDLGDQFHKIKPFIPIAANLSTNETIPALTTKINNLRYRIQKFYAGTNYWLPAYKLFENRYSQLLALRESTLKYDVVLKDTLWGWPLHRIKLHKKLADLSEKYSISAHLNWHEPVIEDGSSTLLLNATDFPFTVGGEIKDYERMLSESRLGIFAAGFHWGWRNIMTFGLMIGIPILIDKPLLEPYFDLSEFKAYYNHDTEWESIESILKEITPNEWEKIKEYNQAVYDRYLAPKAVAQYFLNNTISHCG</sequence>
<gene>
    <name evidence="1" type="ORF">FPZ42_12300</name>
</gene>
<dbReference type="EMBL" id="VOEI01000004">
    <property type="protein sequence ID" value="TWR25379.1"/>
    <property type="molecule type" value="Genomic_DNA"/>
</dbReference>
<dbReference type="RefSeq" id="WP_146271806.1">
    <property type="nucleotide sequence ID" value="NZ_VOEI01000004.1"/>
</dbReference>
<name>A0A563U2G8_9SPHI</name>
<accession>A0A563U2G8</accession>
<evidence type="ECO:0000313" key="2">
    <source>
        <dbReference type="Proteomes" id="UP000318010"/>
    </source>
</evidence>
<comment type="caution">
    <text evidence="1">The sequence shown here is derived from an EMBL/GenBank/DDBJ whole genome shotgun (WGS) entry which is preliminary data.</text>
</comment>